<evidence type="ECO:0000256" key="4">
    <source>
        <dbReference type="ARBA" id="ARBA00022755"/>
    </source>
</evidence>
<keyword evidence="4 11" id="KW-0658">Purine biosynthesis</keyword>
<dbReference type="InterPro" id="IPR000672">
    <property type="entry name" value="THF_DH/CycHdrlase"/>
</dbReference>
<dbReference type="EMBL" id="CP102734">
    <property type="protein sequence ID" value="UVD81592.1"/>
    <property type="molecule type" value="Genomic_DNA"/>
</dbReference>
<proteinExistence type="inferred from homology"/>
<dbReference type="RefSeq" id="WP_258210766.1">
    <property type="nucleotide sequence ID" value="NZ_CP102734.1"/>
</dbReference>
<organism evidence="14 15">
    <name type="scientific">Mycoplasma iguanae</name>
    <dbReference type="NCBI Taxonomy" id="292461"/>
    <lineage>
        <taxon>Bacteria</taxon>
        <taxon>Bacillati</taxon>
        <taxon>Mycoplasmatota</taxon>
        <taxon>Mollicutes</taxon>
        <taxon>Mycoplasmataceae</taxon>
        <taxon>Mycoplasma</taxon>
    </lineage>
</organism>
<evidence type="ECO:0000256" key="9">
    <source>
        <dbReference type="ARBA" id="ARBA00023167"/>
    </source>
</evidence>
<comment type="similarity">
    <text evidence="11">Belongs to the tetrahydrofolate dehydrogenase/cyclohydrolase family.</text>
</comment>
<sequence>MNNNFLLLDGRIAASKITEQLKSQVAKWQKKPYFAIIQVGDIFASNKYIANKVKKAQEIGIESEVIRFSETISEKDLILEIKKISQRVDSMIVQLPLPDHIDKQNALNAVPADKDADGLSKINYELFYSNKKAVTPATPKGIMLLLEHYNIEIINKKAYVIGESNLVGKPTKELLSKKGAFTKSFNIDTGIAGSEEADILIVAAGVSGLVKAENIKQNAIIVDVGINSLGNNKITGDVDFESVQNKVSAISPVPGGVGPMTVIALMTNIVELFEEKAKNKVLVEK</sequence>
<keyword evidence="8 11" id="KW-0368">Histidine biosynthesis</keyword>
<comment type="function">
    <text evidence="11">Catalyzes the oxidation of 5,10-methylenetetrahydrofolate to 5,10-methenyltetrahydrofolate and then the hydrolysis of 5,10-methenyltetrahydrofolate to 10-formyltetrahydrofolate.</text>
</comment>
<dbReference type="PRINTS" id="PR00085">
    <property type="entry name" value="THFDHDRGNASE"/>
</dbReference>
<keyword evidence="9 11" id="KW-0486">Methionine biosynthesis</keyword>
<evidence type="ECO:0000313" key="14">
    <source>
        <dbReference type="EMBL" id="UVD81592.1"/>
    </source>
</evidence>
<feature type="domain" description="Tetrahydrofolate dehydrogenase/cyclohydrolase catalytic" evidence="12">
    <location>
        <begin position="8"/>
        <end position="117"/>
    </location>
</feature>
<dbReference type="InterPro" id="IPR020867">
    <property type="entry name" value="THF_DH/CycHdrlase_CS"/>
</dbReference>
<dbReference type="Pfam" id="PF00763">
    <property type="entry name" value="THF_DHG_CYH"/>
    <property type="match status" value="1"/>
</dbReference>
<comment type="catalytic activity">
    <reaction evidence="11">
        <text>(6R)-5,10-methylene-5,6,7,8-tetrahydrofolate + NADP(+) = (6R)-5,10-methenyltetrahydrofolate + NADPH</text>
        <dbReference type="Rhea" id="RHEA:22812"/>
        <dbReference type="ChEBI" id="CHEBI:15636"/>
        <dbReference type="ChEBI" id="CHEBI:57455"/>
        <dbReference type="ChEBI" id="CHEBI:57783"/>
        <dbReference type="ChEBI" id="CHEBI:58349"/>
        <dbReference type="EC" id="1.5.1.5"/>
    </reaction>
</comment>
<evidence type="ECO:0000256" key="11">
    <source>
        <dbReference type="HAMAP-Rule" id="MF_01576"/>
    </source>
</evidence>
<dbReference type="Gene3D" id="3.40.50.720">
    <property type="entry name" value="NAD(P)-binding Rossmann-like Domain"/>
    <property type="match status" value="1"/>
</dbReference>
<dbReference type="InterPro" id="IPR020630">
    <property type="entry name" value="THF_DH/CycHdrlase_cat_dom"/>
</dbReference>
<gene>
    <name evidence="11" type="primary">folD</name>
    <name evidence="14" type="ORF">NV226_02605</name>
</gene>
<evidence type="ECO:0000259" key="12">
    <source>
        <dbReference type="Pfam" id="PF00763"/>
    </source>
</evidence>
<feature type="binding site" evidence="11">
    <location>
        <begin position="162"/>
        <end position="164"/>
    </location>
    <ligand>
        <name>NADP(+)</name>
        <dbReference type="ChEBI" id="CHEBI:58349"/>
    </ligand>
</feature>
<dbReference type="InterPro" id="IPR036291">
    <property type="entry name" value="NAD(P)-bd_dom_sf"/>
</dbReference>
<dbReference type="PROSITE" id="PS00767">
    <property type="entry name" value="THF_DHG_CYH_2"/>
    <property type="match status" value="1"/>
</dbReference>
<evidence type="ECO:0000256" key="8">
    <source>
        <dbReference type="ARBA" id="ARBA00023102"/>
    </source>
</evidence>
<dbReference type="Pfam" id="PF02882">
    <property type="entry name" value="THF_DHG_CYH_C"/>
    <property type="match status" value="1"/>
</dbReference>
<dbReference type="EC" id="3.5.4.9" evidence="11"/>
<dbReference type="InterPro" id="IPR046346">
    <property type="entry name" value="Aminoacid_DH-like_N_sf"/>
</dbReference>
<evidence type="ECO:0000256" key="2">
    <source>
        <dbReference type="ARBA" id="ARBA00022563"/>
    </source>
</evidence>
<comment type="subunit">
    <text evidence="11">Homodimer.</text>
</comment>
<comment type="catalytic activity">
    <reaction evidence="11">
        <text>(6R)-5,10-methenyltetrahydrofolate + H2O = (6R)-10-formyltetrahydrofolate + H(+)</text>
        <dbReference type="Rhea" id="RHEA:23700"/>
        <dbReference type="ChEBI" id="CHEBI:15377"/>
        <dbReference type="ChEBI" id="CHEBI:15378"/>
        <dbReference type="ChEBI" id="CHEBI:57455"/>
        <dbReference type="ChEBI" id="CHEBI:195366"/>
        <dbReference type="EC" id="3.5.4.9"/>
    </reaction>
</comment>
<dbReference type="InterPro" id="IPR020631">
    <property type="entry name" value="THF_DH/CycHdrlase_NAD-bd_dom"/>
</dbReference>
<keyword evidence="5 11" id="KW-0378">Hydrolase</keyword>
<dbReference type="PANTHER" id="PTHR48099:SF5">
    <property type="entry name" value="C-1-TETRAHYDROFOLATE SYNTHASE, CYTOPLASMIC"/>
    <property type="match status" value="1"/>
</dbReference>
<evidence type="ECO:0000256" key="7">
    <source>
        <dbReference type="ARBA" id="ARBA00023002"/>
    </source>
</evidence>
<dbReference type="Gene3D" id="3.40.50.10860">
    <property type="entry name" value="Leucine Dehydrogenase, chain A, domain 1"/>
    <property type="match status" value="1"/>
</dbReference>
<evidence type="ECO:0000313" key="15">
    <source>
        <dbReference type="Proteomes" id="UP001059252"/>
    </source>
</evidence>
<feature type="binding site" evidence="11">
    <location>
        <position position="226"/>
    </location>
    <ligand>
        <name>NADP(+)</name>
        <dbReference type="ChEBI" id="CHEBI:58349"/>
    </ligand>
</feature>
<reference evidence="14" key="1">
    <citation type="submission" date="2022-08" db="EMBL/GenBank/DDBJ databases">
        <title>Complete genome of Mycoplasma iguanae type strain 2327.</title>
        <authorList>
            <person name="Spergser J."/>
        </authorList>
    </citation>
    <scope>NUCLEOTIDE SEQUENCE</scope>
    <source>
        <strain evidence="14">2327</strain>
    </source>
</reference>
<dbReference type="CDD" id="cd01080">
    <property type="entry name" value="NAD_bind_m-THF_DH_Cyclohyd"/>
    <property type="match status" value="1"/>
</dbReference>
<accession>A0ABY5RA00</accession>
<keyword evidence="6 11" id="KW-0521">NADP</keyword>
<dbReference type="SUPFAM" id="SSF51735">
    <property type="entry name" value="NAD(P)-binding Rossmann-fold domains"/>
    <property type="match status" value="1"/>
</dbReference>
<evidence type="ECO:0000259" key="13">
    <source>
        <dbReference type="Pfam" id="PF02882"/>
    </source>
</evidence>
<comment type="pathway">
    <text evidence="1 11">One-carbon metabolism; tetrahydrofolate interconversion.</text>
</comment>
<dbReference type="HAMAP" id="MF_01576">
    <property type="entry name" value="THF_DHG_CYH"/>
    <property type="match status" value="1"/>
</dbReference>
<dbReference type="EC" id="1.5.1.5" evidence="11"/>
<keyword evidence="7 11" id="KW-0560">Oxidoreductase</keyword>
<keyword evidence="3 11" id="KW-0028">Amino-acid biosynthesis</keyword>
<keyword evidence="15" id="KW-1185">Reference proteome</keyword>
<name>A0ABY5RA00_9MOLU</name>
<feature type="binding site" evidence="11">
    <location>
        <position position="187"/>
    </location>
    <ligand>
        <name>NADP(+)</name>
        <dbReference type="ChEBI" id="CHEBI:58349"/>
    </ligand>
</feature>
<keyword evidence="10 11" id="KW-0511">Multifunctional enzyme</keyword>
<evidence type="ECO:0000256" key="6">
    <source>
        <dbReference type="ARBA" id="ARBA00022857"/>
    </source>
</evidence>
<evidence type="ECO:0000256" key="1">
    <source>
        <dbReference type="ARBA" id="ARBA00004777"/>
    </source>
</evidence>
<dbReference type="PANTHER" id="PTHR48099">
    <property type="entry name" value="C-1-TETRAHYDROFOLATE SYNTHASE, CYTOPLASMIC-RELATED"/>
    <property type="match status" value="1"/>
</dbReference>
<evidence type="ECO:0000256" key="5">
    <source>
        <dbReference type="ARBA" id="ARBA00022801"/>
    </source>
</evidence>
<dbReference type="SUPFAM" id="SSF53223">
    <property type="entry name" value="Aminoacid dehydrogenase-like, N-terminal domain"/>
    <property type="match status" value="1"/>
</dbReference>
<keyword evidence="2 11" id="KW-0554">One-carbon metabolism</keyword>
<protein>
    <recommendedName>
        <fullName evidence="11">Bifunctional protein FolD</fullName>
    </recommendedName>
    <domain>
        <recommendedName>
            <fullName evidence="11">Methylenetetrahydrofolate dehydrogenase</fullName>
            <ecNumber evidence="11">1.5.1.5</ecNumber>
        </recommendedName>
    </domain>
    <domain>
        <recommendedName>
            <fullName evidence="11">Methenyltetrahydrofolate cyclohydrolase</fullName>
            <ecNumber evidence="11">3.5.4.9</ecNumber>
        </recommendedName>
    </domain>
</protein>
<evidence type="ECO:0000256" key="10">
    <source>
        <dbReference type="ARBA" id="ARBA00023268"/>
    </source>
</evidence>
<dbReference type="Proteomes" id="UP001059252">
    <property type="component" value="Chromosome"/>
</dbReference>
<evidence type="ECO:0000256" key="3">
    <source>
        <dbReference type="ARBA" id="ARBA00022605"/>
    </source>
</evidence>
<feature type="domain" description="Tetrahydrofolate dehydrogenase/cyclohydrolase NAD(P)-binding" evidence="13">
    <location>
        <begin position="136"/>
        <end position="276"/>
    </location>
</feature>